<protein>
    <recommendedName>
        <fullName evidence="2">non-specific protein-tyrosine kinase</fullName>
        <ecNumber evidence="2">2.7.10.2</ecNumber>
    </recommendedName>
</protein>
<evidence type="ECO:0000256" key="3">
    <source>
        <dbReference type="ARBA" id="ARBA00022679"/>
    </source>
</evidence>
<evidence type="ECO:0000256" key="4">
    <source>
        <dbReference type="ARBA" id="ARBA00022741"/>
    </source>
</evidence>
<dbReference type="InterPro" id="IPR005702">
    <property type="entry name" value="Wzc-like_C"/>
</dbReference>
<dbReference type="GO" id="GO:0004715">
    <property type="term" value="F:non-membrane spanning protein tyrosine kinase activity"/>
    <property type="evidence" value="ECO:0007669"/>
    <property type="project" value="UniProtKB-EC"/>
</dbReference>
<accession>A0A0J8GFL6</accession>
<dbReference type="InterPro" id="IPR050445">
    <property type="entry name" value="Bact_polysacc_biosynth/exp"/>
</dbReference>
<dbReference type="CDD" id="cd05387">
    <property type="entry name" value="BY-kinase"/>
    <property type="match status" value="1"/>
</dbReference>
<dbReference type="Gene3D" id="3.40.50.300">
    <property type="entry name" value="P-loop containing nucleotide triphosphate hydrolases"/>
    <property type="match status" value="1"/>
</dbReference>
<dbReference type="EMBL" id="AZHO01000001">
    <property type="protein sequence ID" value="KMT61440.1"/>
    <property type="molecule type" value="Genomic_DNA"/>
</dbReference>
<dbReference type="OrthoDB" id="9794577at2"/>
<reference evidence="10 11" key="1">
    <citation type="journal article" date="2015" name="Genome Biol. Evol.">
        <title>Comparative Genomics of Listeria Sensu Lato: Genus-Wide Differences in Evolutionary Dynamics and the Progressive Gain of Complex, Potentially Pathogenicity-Related Traits through Lateral Gene Transfer.</title>
        <authorList>
            <person name="Chiara M."/>
            <person name="Caruso M."/>
            <person name="D'Erchia A.M."/>
            <person name="Manzari C."/>
            <person name="Fraccalvieri R."/>
            <person name="Goffredo E."/>
            <person name="Latorre L."/>
            <person name="Miccolupo A."/>
            <person name="Padalino I."/>
            <person name="Santagada G."/>
            <person name="Chiocco D."/>
            <person name="Pesole G."/>
            <person name="Horner D.S."/>
            <person name="Parisi A."/>
        </authorList>
    </citation>
    <scope>NUCLEOTIDE SEQUENCE [LARGE SCALE GENOMIC DNA]</scope>
    <source>
        <strain evidence="10 11">1991</strain>
    </source>
</reference>
<dbReference type="RefSeq" id="WP_059139789.1">
    <property type="nucleotide sequence ID" value="NZ_KQ130608.1"/>
</dbReference>
<feature type="domain" description="AAA" evidence="9">
    <location>
        <begin position="53"/>
        <end position="174"/>
    </location>
</feature>
<dbReference type="NCBIfam" id="TIGR01007">
    <property type="entry name" value="eps_fam"/>
    <property type="match status" value="1"/>
</dbReference>
<comment type="catalytic activity">
    <reaction evidence="8">
        <text>L-tyrosyl-[protein] + ATP = O-phospho-L-tyrosyl-[protein] + ADP + H(+)</text>
        <dbReference type="Rhea" id="RHEA:10596"/>
        <dbReference type="Rhea" id="RHEA-COMP:10136"/>
        <dbReference type="Rhea" id="RHEA-COMP:20101"/>
        <dbReference type="ChEBI" id="CHEBI:15378"/>
        <dbReference type="ChEBI" id="CHEBI:30616"/>
        <dbReference type="ChEBI" id="CHEBI:46858"/>
        <dbReference type="ChEBI" id="CHEBI:61978"/>
        <dbReference type="ChEBI" id="CHEBI:456216"/>
        <dbReference type="EC" id="2.7.10.2"/>
    </reaction>
</comment>
<evidence type="ECO:0000313" key="11">
    <source>
        <dbReference type="Proteomes" id="UP000052258"/>
    </source>
</evidence>
<evidence type="ECO:0000256" key="6">
    <source>
        <dbReference type="ARBA" id="ARBA00022840"/>
    </source>
</evidence>
<keyword evidence="7" id="KW-0829">Tyrosine-protein kinase</keyword>
<dbReference type="InterPro" id="IPR025669">
    <property type="entry name" value="AAA_dom"/>
</dbReference>
<dbReference type="GO" id="GO:0005524">
    <property type="term" value="F:ATP binding"/>
    <property type="evidence" value="ECO:0007669"/>
    <property type="project" value="UniProtKB-KW"/>
</dbReference>
<evidence type="ECO:0000256" key="5">
    <source>
        <dbReference type="ARBA" id="ARBA00022777"/>
    </source>
</evidence>
<dbReference type="PANTHER" id="PTHR32309:SF13">
    <property type="entry name" value="FERRIC ENTEROBACTIN TRANSPORT PROTEIN FEPE"/>
    <property type="match status" value="1"/>
</dbReference>
<evidence type="ECO:0000259" key="9">
    <source>
        <dbReference type="Pfam" id="PF13614"/>
    </source>
</evidence>
<evidence type="ECO:0000256" key="1">
    <source>
        <dbReference type="ARBA" id="ARBA00007316"/>
    </source>
</evidence>
<keyword evidence="6" id="KW-0067">ATP-binding</keyword>
<dbReference type="AlphaFoldDB" id="A0A0J8GFL6"/>
<dbReference type="Pfam" id="PF13614">
    <property type="entry name" value="AAA_31"/>
    <property type="match status" value="1"/>
</dbReference>
<dbReference type="PANTHER" id="PTHR32309">
    <property type="entry name" value="TYROSINE-PROTEIN KINASE"/>
    <property type="match status" value="1"/>
</dbReference>
<dbReference type="EC" id="2.7.10.2" evidence="2"/>
<comment type="caution">
    <text evidence="10">The sequence shown here is derived from an EMBL/GenBank/DDBJ whole genome shotgun (WGS) entry which is preliminary data.</text>
</comment>
<comment type="similarity">
    <text evidence="1">Belongs to the CpsD/CapB family.</text>
</comment>
<dbReference type="GO" id="GO:0005886">
    <property type="term" value="C:plasma membrane"/>
    <property type="evidence" value="ECO:0007669"/>
    <property type="project" value="TreeGrafter"/>
</dbReference>
<sequence>MLKKNKKVTSKGRSRKKLLLFESGEKTFEAEKIRSIQVSLQLSLLARKKNKRIMFTSANKGEGKTFCISNIAKEFARQGKKVLLLDMDLHRPRLTKQLLYKGQNGLMTVMQNPELLEESQFEIENNFYFMPTGPLPPNPLEIISSTAFEELLDTLDSMYDILLIDTPPIRVLADGRVIASLCDGVVLVVREGITKVAEVEEIQGYINKSGAALIGAILNAHHYKKKDKSNYAYY</sequence>
<dbReference type="InterPro" id="IPR027417">
    <property type="entry name" value="P-loop_NTPase"/>
</dbReference>
<evidence type="ECO:0000313" key="10">
    <source>
        <dbReference type="EMBL" id="KMT61440.1"/>
    </source>
</evidence>
<keyword evidence="11" id="KW-1185">Reference proteome</keyword>
<keyword evidence="3" id="KW-0808">Transferase</keyword>
<keyword evidence="4" id="KW-0547">Nucleotide-binding</keyword>
<evidence type="ECO:0000256" key="2">
    <source>
        <dbReference type="ARBA" id="ARBA00011903"/>
    </source>
</evidence>
<gene>
    <name evidence="10" type="ORF">X560_0020</name>
</gene>
<keyword evidence="5" id="KW-0418">Kinase</keyword>
<evidence type="ECO:0000256" key="7">
    <source>
        <dbReference type="ARBA" id="ARBA00023137"/>
    </source>
</evidence>
<proteinExistence type="inferred from homology"/>
<dbReference type="Proteomes" id="UP000052258">
    <property type="component" value="Unassembled WGS sequence"/>
</dbReference>
<organism evidence="10 11">
    <name type="scientific">Listeria fleischmannii 1991</name>
    <dbReference type="NCBI Taxonomy" id="1430899"/>
    <lineage>
        <taxon>Bacteria</taxon>
        <taxon>Bacillati</taxon>
        <taxon>Bacillota</taxon>
        <taxon>Bacilli</taxon>
        <taxon>Bacillales</taxon>
        <taxon>Listeriaceae</taxon>
        <taxon>Listeria</taxon>
    </lineage>
</organism>
<name>A0A0J8GFL6_9LIST</name>
<dbReference type="SUPFAM" id="SSF52540">
    <property type="entry name" value="P-loop containing nucleoside triphosphate hydrolases"/>
    <property type="match status" value="1"/>
</dbReference>
<evidence type="ECO:0000256" key="8">
    <source>
        <dbReference type="ARBA" id="ARBA00051245"/>
    </source>
</evidence>